<evidence type="ECO:0000259" key="3">
    <source>
        <dbReference type="Pfam" id="PF00248"/>
    </source>
</evidence>
<evidence type="ECO:0000313" key="5">
    <source>
        <dbReference type="Proteomes" id="UP000029481"/>
    </source>
</evidence>
<feature type="domain" description="NADP-dependent oxidoreductase" evidence="3">
    <location>
        <begin position="17"/>
        <end position="311"/>
    </location>
</feature>
<reference evidence="4 5" key="1">
    <citation type="submission" date="2014-09" db="EMBL/GenBank/DDBJ databases">
        <title>Cedecea neteri SSMD04 Genome Sequencing.</title>
        <authorList>
            <person name="Tan J.-Y."/>
        </authorList>
    </citation>
    <scope>NUCLEOTIDE SEQUENCE [LARGE SCALE GENOMIC DNA]</scope>
    <source>
        <strain evidence="4 5">SSMD04</strain>
    </source>
</reference>
<dbReference type="InterPro" id="IPR018170">
    <property type="entry name" value="Aldo/ket_reductase_CS"/>
</dbReference>
<dbReference type="InterPro" id="IPR036812">
    <property type="entry name" value="NAD(P)_OxRdtase_dom_sf"/>
</dbReference>
<proteinExistence type="predicted"/>
<dbReference type="KEGG" id="cnt:JT31_20150"/>
<dbReference type="RefSeq" id="WP_038481162.1">
    <property type="nucleotide sequence ID" value="NZ_CP009451.1"/>
</dbReference>
<dbReference type="PANTHER" id="PTHR43364">
    <property type="entry name" value="NADH-SPECIFIC METHYLGLYOXAL REDUCTASE-RELATED"/>
    <property type="match status" value="1"/>
</dbReference>
<sequence>MAIETIHIAGITEPVSRIGLGTWAIGGSMWGGSNDEQSIATLHEALERGINLIDTAPVYGFGHSEEVVGKALAGRRDRAIIATKVALDWDDAGRVTRNSTPQRIRQEIEDSLRRLQTDYIDLYQVHWPDDLVAIEETARVLETLHQQGKFRALGVSNYSPVQMDRFRSVAPLATMQPPLNLFERGETETELLPYAKYHQMVVLAYGAICRGLLSGRMTPETVFGEGDLRSFDPKFQPPRFAQYLAAVEALKAFAEARYGKSVMALALRWVLDAGPTIALWGARRPEQLNGVEEVSGWTLTAEDKRDIDAILAEHISTPLGAEFMAPPHRKTSL</sequence>
<dbReference type="PROSITE" id="PS00062">
    <property type="entry name" value="ALDOKETO_REDUCTASE_2"/>
    <property type="match status" value="1"/>
</dbReference>
<name>A0A089Q6E9_9ENTR</name>
<keyword evidence="5" id="KW-1185">Reference proteome</keyword>
<dbReference type="Proteomes" id="UP000029481">
    <property type="component" value="Chromosome"/>
</dbReference>
<dbReference type="Pfam" id="PF00248">
    <property type="entry name" value="Aldo_ket_red"/>
    <property type="match status" value="1"/>
</dbReference>
<dbReference type="PRINTS" id="PR00069">
    <property type="entry name" value="ALDKETRDTASE"/>
</dbReference>
<dbReference type="PANTHER" id="PTHR43364:SF4">
    <property type="entry name" value="NAD(P)-LINKED OXIDOREDUCTASE SUPERFAMILY PROTEIN"/>
    <property type="match status" value="1"/>
</dbReference>
<keyword evidence="1" id="KW-0560">Oxidoreductase</keyword>
<dbReference type="InterPro" id="IPR050523">
    <property type="entry name" value="AKR_Detox_Biosynth"/>
</dbReference>
<dbReference type="SUPFAM" id="SSF51430">
    <property type="entry name" value="NAD(P)-linked oxidoreductase"/>
    <property type="match status" value="1"/>
</dbReference>
<dbReference type="AlphaFoldDB" id="A0A089Q6E9"/>
<dbReference type="InterPro" id="IPR023210">
    <property type="entry name" value="NADP_OxRdtase_dom"/>
</dbReference>
<evidence type="ECO:0000256" key="2">
    <source>
        <dbReference type="ARBA" id="ARBA00049445"/>
    </source>
</evidence>
<dbReference type="InterPro" id="IPR020471">
    <property type="entry name" value="AKR"/>
</dbReference>
<evidence type="ECO:0000256" key="1">
    <source>
        <dbReference type="ARBA" id="ARBA00023002"/>
    </source>
</evidence>
<dbReference type="GO" id="GO:0016491">
    <property type="term" value="F:oxidoreductase activity"/>
    <property type="evidence" value="ECO:0007669"/>
    <property type="project" value="UniProtKB-KW"/>
</dbReference>
<accession>A0A089Q6E9</accession>
<dbReference type="OrthoDB" id="9772407at2"/>
<dbReference type="EMBL" id="CP009451">
    <property type="protein sequence ID" value="AIR06846.1"/>
    <property type="molecule type" value="Genomic_DNA"/>
</dbReference>
<dbReference type="GO" id="GO:0005829">
    <property type="term" value="C:cytosol"/>
    <property type="evidence" value="ECO:0007669"/>
    <property type="project" value="TreeGrafter"/>
</dbReference>
<organism evidence="4 5">
    <name type="scientific">Cedecea neteri</name>
    <dbReference type="NCBI Taxonomy" id="158822"/>
    <lineage>
        <taxon>Bacteria</taxon>
        <taxon>Pseudomonadati</taxon>
        <taxon>Pseudomonadota</taxon>
        <taxon>Gammaproteobacteria</taxon>
        <taxon>Enterobacterales</taxon>
        <taxon>Enterobacteriaceae</taxon>
        <taxon>Cedecea</taxon>
    </lineage>
</organism>
<protein>
    <submittedName>
        <fullName evidence="4">General stress protein</fullName>
    </submittedName>
</protein>
<gene>
    <name evidence="4" type="ORF">JT31_20150</name>
</gene>
<comment type="catalytic activity">
    <reaction evidence="2">
        <text>hydroxyacetone + NADP(+) = methylglyoxal + NADPH + H(+)</text>
        <dbReference type="Rhea" id="RHEA:27986"/>
        <dbReference type="ChEBI" id="CHEBI:15378"/>
        <dbReference type="ChEBI" id="CHEBI:17158"/>
        <dbReference type="ChEBI" id="CHEBI:27957"/>
        <dbReference type="ChEBI" id="CHEBI:57783"/>
        <dbReference type="ChEBI" id="CHEBI:58349"/>
    </reaction>
</comment>
<evidence type="ECO:0000313" key="4">
    <source>
        <dbReference type="EMBL" id="AIR06846.1"/>
    </source>
</evidence>
<dbReference type="CDD" id="cd19148">
    <property type="entry name" value="AKR_AKR11B1"/>
    <property type="match status" value="1"/>
</dbReference>
<dbReference type="Gene3D" id="3.20.20.100">
    <property type="entry name" value="NADP-dependent oxidoreductase domain"/>
    <property type="match status" value="1"/>
</dbReference>